<dbReference type="InterPro" id="IPR046831">
    <property type="entry name" value="Calmodulin_bind_N"/>
</dbReference>
<keyword evidence="1" id="KW-0479">Metal-binding</keyword>
<name>A0A9R1S6I9_TRITD</name>
<protein>
    <recommendedName>
        <fullName evidence="3">Dof-type domain-containing protein</fullName>
    </recommendedName>
</protein>
<proteinExistence type="predicted"/>
<keyword evidence="5" id="KW-1185">Reference proteome</keyword>
<evidence type="ECO:0000259" key="3">
    <source>
        <dbReference type="PROSITE" id="PS50884"/>
    </source>
</evidence>
<dbReference type="AlphaFoldDB" id="A0A9R1S6I9"/>
<feature type="region of interest" description="Disordered" evidence="2">
    <location>
        <begin position="787"/>
        <end position="806"/>
    </location>
</feature>
<evidence type="ECO:0000256" key="1">
    <source>
        <dbReference type="PROSITE-ProRule" id="PRU00071"/>
    </source>
</evidence>
<dbReference type="Pfam" id="PF02701">
    <property type="entry name" value="Zn_ribbon_Dof"/>
    <property type="match status" value="2"/>
</dbReference>
<dbReference type="GO" id="GO:0005634">
    <property type="term" value="C:nucleus"/>
    <property type="evidence" value="ECO:0007669"/>
    <property type="project" value="UniProtKB-SubCell"/>
</dbReference>
<keyword evidence="1" id="KW-0238">DNA-binding</keyword>
<dbReference type="PROSITE" id="PS50884">
    <property type="entry name" value="ZF_DOF_2"/>
    <property type="match status" value="1"/>
</dbReference>
<dbReference type="GO" id="GO:0008270">
    <property type="term" value="F:zinc ion binding"/>
    <property type="evidence" value="ECO:0007669"/>
    <property type="project" value="UniProtKB-KW"/>
</dbReference>
<gene>
    <name evidence="4" type="ORF">TRITD_3Bv1G223270</name>
</gene>
<keyword evidence="1" id="KW-0863">Zinc-finger</keyword>
<evidence type="ECO:0000313" key="5">
    <source>
        <dbReference type="Proteomes" id="UP000324705"/>
    </source>
</evidence>
<dbReference type="InterPro" id="IPR012416">
    <property type="entry name" value="CBP60"/>
</dbReference>
<evidence type="ECO:0000313" key="4">
    <source>
        <dbReference type="EMBL" id="VAH82943.1"/>
    </source>
</evidence>
<dbReference type="Proteomes" id="UP000324705">
    <property type="component" value="Chromosome 3B"/>
</dbReference>
<sequence length="1005" mass="109829">MRKEGCAEVNHYNKSASQRSQVSQSTRFRLVIENNVSRTIYKKETVEIEDGGGHIKVAMYDGVNRIAHDHLLASAKVDLVVIEGCFNEPKRDSWSKEEFEESIIKPRKGITRLVKNGTFDLTDGCCDHEGAIIMDNSQQREVKLGVMIAVPTGVRVLEGVSNPFKVQEGKTKKPGSNKKGKKPSPVPMRNLAQTTSTHTTQHGQSPVTPDEQHSHPPPAIQDVLQKSECGKHTEFLTDDTAVDNRVSYPPAIVPQMVEGNGQALNCNGQQFSQQIPVQILWQPTNAHSMQNGQDYSLPQTSIQNPSQAAGYCPVYQPLLAREQDQYTSFFDASCQLAFPNLSAYTALNDIHQWTSIPEGEISVDDVHNLIVPTQIQDTYGSFRCGQVLLQWDKPHVEPKEHWNFLDELMPLHSTQSRFYGESFPSTSLMDKVHKLLASTSSGDSVLKMITGVMSRAMQTPQRRGVLIRAIEPYDSDDKPPVKKQRNAKYQLRFVNRVRNDYYTQEQIKSEDGNLLKVALYDENNLVVTSGPLSSASVEVVLLHGDFNADGQDYWTSQEFSACLVHSQSVEEPPALGGDRVLALTHGEADVGNVSFQISSFHARTGKFKMGVEIKNVREESVQQGITSPFLVRVRQGEESSHHRITSPEALLRVRMELPKQVCGALQCDATENVCESSDQSSPERNVLVASKVDDHDSIVQSGSGVLLFPAPPPSPEQARVPQPEPGLNCPRCDSTNTEFFFFNNHSVTQPRNFCGECRLGLGAALDIADRAAGAPAAAAYVAAASGTSTSTKPSTTATASATSAPMSMVERARLAKVPQPEPGLKCPRCDSTNTKFCYFNNYSLTQPRHFCRACRRYWTRGGAVRNVPVGGGYRRSAKSKASRNVPVGGGYSCHAKRSAKSKASDGEPAAATGTASCALTAPKPDTPSCTGTAPPGLHHYSMFCTKSESPHSNRFADNFDLASFRLGSLFADGGVHHQPVLQGMFDLGLQRGGGNCKDGASSTTT</sequence>
<feature type="compositionally biased region" description="Basic residues" evidence="2">
    <location>
        <begin position="172"/>
        <end position="182"/>
    </location>
</feature>
<accession>A0A9R1S6I9</accession>
<dbReference type="PANTHER" id="PTHR31713:SF80">
    <property type="entry name" value="HMA DOMAIN-CONTAINING PROTEIN"/>
    <property type="match status" value="1"/>
</dbReference>
<dbReference type="PANTHER" id="PTHR31713">
    <property type="entry name" value="OS02G0177800 PROTEIN"/>
    <property type="match status" value="1"/>
</dbReference>
<dbReference type="Gramene" id="TRITD3Bv1G223270.1">
    <property type="protein sequence ID" value="TRITD3Bv1G223270.1"/>
    <property type="gene ID" value="TRITD3Bv1G223270"/>
</dbReference>
<dbReference type="EMBL" id="LT934116">
    <property type="protein sequence ID" value="VAH82943.1"/>
    <property type="molecule type" value="Genomic_DNA"/>
</dbReference>
<dbReference type="PROSITE" id="PS01361">
    <property type="entry name" value="ZF_DOF_1"/>
    <property type="match status" value="1"/>
</dbReference>
<evidence type="ECO:0000256" key="2">
    <source>
        <dbReference type="SAM" id="MobiDB-lite"/>
    </source>
</evidence>
<dbReference type="GO" id="GO:0005516">
    <property type="term" value="F:calmodulin binding"/>
    <property type="evidence" value="ECO:0007669"/>
    <property type="project" value="InterPro"/>
</dbReference>
<keyword evidence="1" id="KW-0862">Zinc</keyword>
<feature type="region of interest" description="Disordered" evidence="2">
    <location>
        <begin position="165"/>
        <end position="219"/>
    </location>
</feature>
<dbReference type="GO" id="GO:0003700">
    <property type="term" value="F:DNA-binding transcription factor activity"/>
    <property type="evidence" value="ECO:0007669"/>
    <property type="project" value="TreeGrafter"/>
</dbReference>
<feature type="compositionally biased region" description="Low complexity" evidence="2">
    <location>
        <begin position="193"/>
        <end position="205"/>
    </location>
</feature>
<organism evidence="4 5">
    <name type="scientific">Triticum turgidum subsp. durum</name>
    <name type="common">Durum wheat</name>
    <name type="synonym">Triticum durum</name>
    <dbReference type="NCBI Taxonomy" id="4567"/>
    <lineage>
        <taxon>Eukaryota</taxon>
        <taxon>Viridiplantae</taxon>
        <taxon>Streptophyta</taxon>
        <taxon>Embryophyta</taxon>
        <taxon>Tracheophyta</taxon>
        <taxon>Spermatophyta</taxon>
        <taxon>Magnoliopsida</taxon>
        <taxon>Liliopsida</taxon>
        <taxon>Poales</taxon>
        <taxon>Poaceae</taxon>
        <taxon>BOP clade</taxon>
        <taxon>Pooideae</taxon>
        <taxon>Triticodae</taxon>
        <taxon>Triticeae</taxon>
        <taxon>Triticinae</taxon>
        <taxon>Triticum</taxon>
    </lineage>
</organism>
<feature type="domain" description="Dof-type" evidence="3">
    <location>
        <begin position="824"/>
        <end position="878"/>
    </location>
</feature>
<dbReference type="GO" id="GO:0080142">
    <property type="term" value="P:regulation of salicylic acid biosynthetic process"/>
    <property type="evidence" value="ECO:0007669"/>
    <property type="project" value="TreeGrafter"/>
</dbReference>
<dbReference type="OMA" id="TESACFM"/>
<dbReference type="GO" id="GO:0043565">
    <property type="term" value="F:sequence-specific DNA binding"/>
    <property type="evidence" value="ECO:0007669"/>
    <property type="project" value="TreeGrafter"/>
</dbReference>
<reference evidence="4 5" key="1">
    <citation type="submission" date="2017-09" db="EMBL/GenBank/DDBJ databases">
        <authorList>
            <consortium name="International Durum Wheat Genome Sequencing Consortium (IDWGSC)"/>
            <person name="Milanesi L."/>
        </authorList>
    </citation>
    <scope>NUCLEOTIDE SEQUENCE [LARGE SCALE GENOMIC DNA]</scope>
    <source>
        <strain evidence="5">cv. Svevo</strain>
    </source>
</reference>
<comment type="subcellular location">
    <subcellularLocation>
        <location evidence="1">Nucleus</location>
    </subcellularLocation>
</comment>
<dbReference type="Pfam" id="PF07887">
    <property type="entry name" value="Calmodulin_bind"/>
    <property type="match status" value="2"/>
</dbReference>
<dbReference type="InterPro" id="IPR003851">
    <property type="entry name" value="Znf_Dof"/>
</dbReference>
<keyword evidence="1" id="KW-0539">Nucleus</keyword>